<evidence type="ECO:0000313" key="2">
    <source>
        <dbReference type="Proteomes" id="UP000299102"/>
    </source>
</evidence>
<reference evidence="1 2" key="1">
    <citation type="journal article" date="2019" name="Commun. Biol.">
        <title>The bagworm genome reveals a unique fibroin gene that provides high tensile strength.</title>
        <authorList>
            <person name="Kono N."/>
            <person name="Nakamura H."/>
            <person name="Ohtoshi R."/>
            <person name="Tomita M."/>
            <person name="Numata K."/>
            <person name="Arakawa K."/>
        </authorList>
    </citation>
    <scope>NUCLEOTIDE SEQUENCE [LARGE SCALE GENOMIC DNA]</scope>
</reference>
<keyword evidence="2" id="KW-1185">Reference proteome</keyword>
<dbReference type="EMBL" id="BGZK01000810">
    <property type="protein sequence ID" value="GBP61309.1"/>
    <property type="molecule type" value="Genomic_DNA"/>
</dbReference>
<dbReference type="AlphaFoldDB" id="A0A4C1XG81"/>
<protein>
    <submittedName>
        <fullName evidence="1">Uncharacterized protein</fullName>
    </submittedName>
</protein>
<dbReference type="Proteomes" id="UP000299102">
    <property type="component" value="Unassembled WGS sequence"/>
</dbReference>
<accession>A0A4C1XG81</accession>
<name>A0A4C1XG81_EUMVA</name>
<proteinExistence type="predicted"/>
<evidence type="ECO:0000313" key="1">
    <source>
        <dbReference type="EMBL" id="GBP61309.1"/>
    </source>
</evidence>
<sequence>MEVAEEAILLMQKYDIRVYGGLSPSFNRAELILETAPSTPQRSICLDWTRGRALNRASSSHVRAKPISLSATALTYGELVFFVSLNKFCPP</sequence>
<gene>
    <name evidence="1" type="ORF">EVAR_53224_1</name>
</gene>
<comment type="caution">
    <text evidence="1">The sequence shown here is derived from an EMBL/GenBank/DDBJ whole genome shotgun (WGS) entry which is preliminary data.</text>
</comment>
<organism evidence="1 2">
    <name type="scientific">Eumeta variegata</name>
    <name type="common">Bagworm moth</name>
    <name type="synonym">Eumeta japonica</name>
    <dbReference type="NCBI Taxonomy" id="151549"/>
    <lineage>
        <taxon>Eukaryota</taxon>
        <taxon>Metazoa</taxon>
        <taxon>Ecdysozoa</taxon>
        <taxon>Arthropoda</taxon>
        <taxon>Hexapoda</taxon>
        <taxon>Insecta</taxon>
        <taxon>Pterygota</taxon>
        <taxon>Neoptera</taxon>
        <taxon>Endopterygota</taxon>
        <taxon>Lepidoptera</taxon>
        <taxon>Glossata</taxon>
        <taxon>Ditrysia</taxon>
        <taxon>Tineoidea</taxon>
        <taxon>Psychidae</taxon>
        <taxon>Oiketicinae</taxon>
        <taxon>Eumeta</taxon>
    </lineage>
</organism>